<reference evidence="5" key="3">
    <citation type="submission" date="2015-08" db="EMBL/GenBank/DDBJ databases">
        <title>Draft Genome Sequence of a Heterotrophic Facultative Anaerobic Bacterium Ardenticatena maritima Strain 110S.</title>
        <authorList>
            <person name="Kawaichi S."/>
            <person name="Yoshida T."/>
            <person name="Sako Y."/>
            <person name="Nakamura R."/>
        </authorList>
    </citation>
    <scope>NUCLEOTIDE SEQUENCE [LARGE SCALE GENOMIC DNA]</scope>
    <source>
        <strain evidence="5">110S</strain>
    </source>
</reference>
<dbReference type="PANTHER" id="PTHR31088:SF6">
    <property type="entry name" value="PHAGE SHOCK PROTEIN A"/>
    <property type="match status" value="1"/>
</dbReference>
<comment type="similarity">
    <text evidence="1">Belongs to the PspA/Vipp/IM30 family.</text>
</comment>
<dbReference type="InParanoid" id="A0A0M8K865"/>
<reference evidence="4 6" key="2">
    <citation type="submission" date="2015-07" db="EMBL/GenBank/DDBJ databases">
        <title>Whole genome sequence of Ardenticatena maritima DSM 23922.</title>
        <authorList>
            <person name="Hemp J."/>
            <person name="Ward L.M."/>
            <person name="Pace L.A."/>
            <person name="Fischer W.W."/>
        </authorList>
    </citation>
    <scope>NUCLEOTIDE SEQUENCE [LARGE SCALE GENOMIC DNA]</scope>
    <source>
        <strain evidence="4 6">110S</strain>
    </source>
</reference>
<dbReference type="Pfam" id="PF04012">
    <property type="entry name" value="PspA_IM30"/>
    <property type="match status" value="1"/>
</dbReference>
<keyword evidence="5" id="KW-1185">Reference proteome</keyword>
<accession>A0A0M8K865</accession>
<feature type="coiled-coil region" evidence="2">
    <location>
        <begin position="47"/>
        <end position="149"/>
    </location>
</feature>
<evidence type="ECO:0000313" key="5">
    <source>
        <dbReference type="Proteomes" id="UP000037784"/>
    </source>
</evidence>
<gene>
    <name evidence="3" type="primary">pspA</name>
    <name evidence="3" type="ORF">ARMA_2167</name>
    <name evidence="4" type="ORF">SE16_02465</name>
</gene>
<reference evidence="3 5" key="1">
    <citation type="journal article" date="2015" name="Genome Announc.">
        <title>Draft Genome Sequence of a Heterotrophic Facultative Anaerobic Thermophilic Bacterium, Ardenticatena maritima Strain 110ST.</title>
        <authorList>
            <person name="Kawaichi S."/>
            <person name="Yoshida T."/>
            <person name="Sako Y."/>
            <person name="Nakamura R."/>
        </authorList>
    </citation>
    <scope>NUCLEOTIDE SEQUENCE [LARGE SCALE GENOMIC DNA]</scope>
    <source>
        <strain evidence="3 5">110S</strain>
    </source>
</reference>
<dbReference type="Proteomes" id="UP000050502">
    <property type="component" value="Unassembled WGS sequence"/>
</dbReference>
<name>A0A0M8K865_9CHLR</name>
<dbReference type="AlphaFoldDB" id="A0A0M8K865"/>
<organism evidence="3 5">
    <name type="scientific">Ardenticatena maritima</name>
    <dbReference type="NCBI Taxonomy" id="872965"/>
    <lineage>
        <taxon>Bacteria</taxon>
        <taxon>Bacillati</taxon>
        <taxon>Chloroflexota</taxon>
        <taxon>Ardenticatenia</taxon>
        <taxon>Ardenticatenales</taxon>
        <taxon>Ardenticatenaceae</taxon>
        <taxon>Ardenticatena</taxon>
    </lineage>
</organism>
<dbReference type="EMBL" id="LGKN01000003">
    <property type="protein sequence ID" value="KPL89344.1"/>
    <property type="molecule type" value="Genomic_DNA"/>
</dbReference>
<comment type="caution">
    <text evidence="3">The sequence shown here is derived from an EMBL/GenBank/DDBJ whole genome shotgun (WGS) entry which is preliminary data.</text>
</comment>
<evidence type="ECO:0000256" key="2">
    <source>
        <dbReference type="SAM" id="Coils"/>
    </source>
</evidence>
<evidence type="ECO:0000256" key="1">
    <source>
        <dbReference type="ARBA" id="ARBA00043985"/>
    </source>
</evidence>
<dbReference type="Proteomes" id="UP000037784">
    <property type="component" value="Unassembled WGS sequence"/>
</dbReference>
<dbReference type="OrthoDB" id="9779630at2"/>
<dbReference type="PANTHER" id="PTHR31088">
    <property type="entry name" value="MEMBRANE-ASSOCIATED PROTEIN VIPP1, CHLOROPLASTIC"/>
    <property type="match status" value="1"/>
</dbReference>
<protein>
    <submittedName>
        <fullName evidence="3">Phage shock protein A</fullName>
    </submittedName>
    <submittedName>
        <fullName evidence="4">Phage-shock protein</fullName>
    </submittedName>
</protein>
<dbReference type="PATRIC" id="fig|872965.6.peg.440"/>
<dbReference type="FunCoup" id="A0A0M8K865">
    <property type="interactions" value="246"/>
</dbReference>
<dbReference type="EMBL" id="BBZA01000184">
    <property type="protein sequence ID" value="GAP63745.1"/>
    <property type="molecule type" value="Genomic_DNA"/>
</dbReference>
<dbReference type="RefSeq" id="WP_054493542.1">
    <property type="nucleotide sequence ID" value="NZ_BBZA01000184.1"/>
</dbReference>
<evidence type="ECO:0000313" key="6">
    <source>
        <dbReference type="Proteomes" id="UP000050502"/>
    </source>
</evidence>
<sequence>MGLLSQFMTIIRAKISQLLEGAEDPAATLDYSYQRQLQLLQNVKRGLVEVVTSRRRLELQAEKLREKITKLEDQARQALAAGREDLARLALQRKQTAAMQLADLEQQIQQLAAEQQRLQDAEARLEAKIEAFRTRKETIKAQYSAAEAQVKINEAVTGLGEEMADITMAIERIESKTEEMKARASAIDELVSIGALEDFTGEDAISRELRQLSAGQSVDEELEALRRQLEAPAEPPQLTDGEEA</sequence>
<evidence type="ECO:0000313" key="4">
    <source>
        <dbReference type="EMBL" id="KPL89344.1"/>
    </source>
</evidence>
<dbReference type="STRING" id="872965.SE16_02465"/>
<dbReference type="InterPro" id="IPR007157">
    <property type="entry name" value="PspA_VIPP1"/>
</dbReference>
<proteinExistence type="inferred from homology"/>
<keyword evidence="2" id="KW-0175">Coiled coil</keyword>
<evidence type="ECO:0000313" key="3">
    <source>
        <dbReference type="EMBL" id="GAP63745.1"/>
    </source>
</evidence>